<dbReference type="AlphaFoldDB" id="A0A0V1JYX3"/>
<organism evidence="1 2">
    <name type="scientific">Trichinella pseudospiralis</name>
    <name type="common">Parasitic roundworm</name>
    <dbReference type="NCBI Taxonomy" id="6337"/>
    <lineage>
        <taxon>Eukaryota</taxon>
        <taxon>Metazoa</taxon>
        <taxon>Ecdysozoa</taxon>
        <taxon>Nematoda</taxon>
        <taxon>Enoplea</taxon>
        <taxon>Dorylaimia</taxon>
        <taxon>Trichinellida</taxon>
        <taxon>Trichinellidae</taxon>
        <taxon>Trichinella</taxon>
    </lineage>
</organism>
<dbReference type="Proteomes" id="UP000054826">
    <property type="component" value="Unassembled WGS sequence"/>
</dbReference>
<comment type="caution">
    <text evidence="1">The sequence shown here is derived from an EMBL/GenBank/DDBJ whole genome shotgun (WGS) entry which is preliminary data.</text>
</comment>
<evidence type="ECO:0000313" key="1">
    <source>
        <dbReference type="EMBL" id="KRZ40194.1"/>
    </source>
</evidence>
<reference evidence="1 2" key="1">
    <citation type="submission" date="2015-01" db="EMBL/GenBank/DDBJ databases">
        <title>Evolution of Trichinella species and genotypes.</title>
        <authorList>
            <person name="Korhonen P.K."/>
            <person name="Edoardo P."/>
            <person name="Giuseppe L.R."/>
            <person name="Gasser R.B."/>
        </authorList>
    </citation>
    <scope>NUCLEOTIDE SEQUENCE [LARGE SCALE GENOMIC DNA]</scope>
    <source>
        <strain evidence="1">ISS176</strain>
    </source>
</reference>
<evidence type="ECO:0000313" key="2">
    <source>
        <dbReference type="Proteomes" id="UP000054826"/>
    </source>
</evidence>
<dbReference type="EMBL" id="JYDV01000029">
    <property type="protein sequence ID" value="KRZ40194.1"/>
    <property type="molecule type" value="Genomic_DNA"/>
</dbReference>
<proteinExistence type="predicted"/>
<name>A0A0V1JYX3_TRIPS</name>
<sequence>MSRNKFQMLKIAACTSSILNLSYCNVAFTCQLCVLCLSVNQQIAVIAAVSDDKHFKLYSATSYCSCDRVIGSVSNGKVLVIVTPVINSCLYLHLYQLLLSVPVLRIVIKKQCLLEKYAVEEVLSSAWLMLLMETRRGFG</sequence>
<gene>
    <name evidence="1" type="ORF">T4C_10265</name>
</gene>
<protein>
    <submittedName>
        <fullName evidence="1">Uncharacterized protein</fullName>
    </submittedName>
</protein>
<accession>A0A0V1JYX3</accession>